<dbReference type="InParanoid" id="Q7K6J1"/>
<dbReference type="AGR" id="WB:WBGene00013425"/>
<dbReference type="GO" id="GO:0045814">
    <property type="term" value="P:negative regulation of gene expression, epigenetic"/>
    <property type="evidence" value="ECO:0000318"/>
    <property type="project" value="GO_Central"/>
</dbReference>
<dbReference type="InterPro" id="IPR040960">
    <property type="entry name" value="HOCHOB"/>
</dbReference>
<dbReference type="AlphaFoldDB" id="Q7K6J1"/>
<feature type="domain" description="Homeobox" evidence="4">
    <location>
        <begin position="529"/>
        <end position="581"/>
    </location>
</feature>
<evidence type="ECO:0000313" key="7">
    <source>
        <dbReference type="WormBase" id="Y66A7A.5"/>
    </source>
</evidence>
<keyword evidence="2 5" id="KW-0371">Homeobox</keyword>
<dbReference type="GO" id="GO:0003682">
    <property type="term" value="F:chromatin binding"/>
    <property type="evidence" value="ECO:0000318"/>
    <property type="project" value="GO_Central"/>
</dbReference>
<dbReference type="WormBase" id="Y66A7A.5">
    <property type="protein sequence ID" value="CE34229"/>
    <property type="gene ID" value="WBGene00013425"/>
    <property type="gene designation" value="ceh-91"/>
</dbReference>
<evidence type="ECO:0000259" key="4">
    <source>
        <dbReference type="PROSITE" id="PS50071"/>
    </source>
</evidence>
<gene>
    <name evidence="5 7" type="primary">ceh-91</name>
    <name evidence="5" type="ORF">CELE_Y66A7A.5</name>
    <name evidence="7" type="ORF">Y66A7A.5</name>
</gene>
<organism evidence="5 6">
    <name type="scientific">Caenorhabditis elegans</name>
    <dbReference type="NCBI Taxonomy" id="6239"/>
    <lineage>
        <taxon>Eukaryota</taxon>
        <taxon>Metazoa</taxon>
        <taxon>Ecdysozoa</taxon>
        <taxon>Nematoda</taxon>
        <taxon>Chromadorea</taxon>
        <taxon>Rhabditida</taxon>
        <taxon>Rhabditina</taxon>
        <taxon>Rhabditomorpha</taxon>
        <taxon>Rhabditoidea</taxon>
        <taxon>Rhabditidae</taxon>
        <taxon>Peloderinae</taxon>
        <taxon>Caenorhabditis</taxon>
    </lineage>
</organism>
<dbReference type="UCSC" id="Y66A7A.5">
    <property type="organism name" value="c. elegans"/>
</dbReference>
<dbReference type="PeptideAtlas" id="Q7K6J1"/>
<dbReference type="KEGG" id="cel:CELE_Y66A7A.5"/>
<feature type="DNA-binding region" description="Homeobox" evidence="2">
    <location>
        <begin position="531"/>
        <end position="582"/>
    </location>
</feature>
<dbReference type="RefSeq" id="NP_499503.2">
    <property type="nucleotide sequence ID" value="NM_067102.5"/>
</dbReference>
<name>Q7K6J1_CAEEL</name>
<dbReference type="GO" id="GO:0005634">
    <property type="term" value="C:nucleus"/>
    <property type="evidence" value="ECO:0000318"/>
    <property type="project" value="GO_Central"/>
</dbReference>
<dbReference type="PROSITE" id="PS50071">
    <property type="entry name" value="HOMEOBOX_2"/>
    <property type="match status" value="2"/>
</dbReference>
<dbReference type="CTD" id="176594"/>
<dbReference type="FunCoup" id="Q7K6J1">
    <property type="interactions" value="491"/>
</dbReference>
<feature type="region of interest" description="Disordered" evidence="3">
    <location>
        <begin position="430"/>
        <end position="470"/>
    </location>
</feature>
<protein>
    <submittedName>
        <fullName evidence="5">Homeobox domain-containing protein</fullName>
    </submittedName>
</protein>
<comment type="subcellular location">
    <subcellularLocation>
        <location evidence="1 2">Nucleus</location>
    </subcellularLocation>
</comment>
<evidence type="ECO:0000313" key="6">
    <source>
        <dbReference type="Proteomes" id="UP000001940"/>
    </source>
</evidence>
<feature type="compositionally biased region" description="Basic and acidic residues" evidence="3">
    <location>
        <begin position="642"/>
        <end position="651"/>
    </location>
</feature>
<dbReference type="CDD" id="cd00086">
    <property type="entry name" value="homeodomain"/>
    <property type="match status" value="1"/>
</dbReference>
<dbReference type="IntAct" id="Q7K6J1">
    <property type="interactions" value="1"/>
</dbReference>
<dbReference type="PaxDb" id="6239-Y66A7A.5"/>
<feature type="region of interest" description="Disordered" evidence="3">
    <location>
        <begin position="642"/>
        <end position="685"/>
    </location>
</feature>
<dbReference type="EMBL" id="BX284603">
    <property type="protein sequence ID" value="CAC35859.3"/>
    <property type="molecule type" value="Genomic_DNA"/>
</dbReference>
<dbReference type="Proteomes" id="UP000001940">
    <property type="component" value="Chromosome III"/>
</dbReference>
<feature type="domain" description="Homeobox" evidence="4">
    <location>
        <begin position="457"/>
        <end position="517"/>
    </location>
</feature>
<evidence type="ECO:0000313" key="5">
    <source>
        <dbReference type="EMBL" id="CAC35859.3"/>
    </source>
</evidence>
<keyword evidence="6" id="KW-1185">Reference proteome</keyword>
<dbReference type="Gene3D" id="1.10.10.60">
    <property type="entry name" value="Homeodomain-like"/>
    <property type="match status" value="1"/>
</dbReference>
<feature type="compositionally biased region" description="Basic residues" evidence="3">
    <location>
        <begin position="449"/>
        <end position="462"/>
    </location>
</feature>
<evidence type="ECO:0000256" key="2">
    <source>
        <dbReference type="PROSITE-ProRule" id="PRU00108"/>
    </source>
</evidence>
<accession>Q7K6J1</accession>
<reference evidence="5 6" key="1">
    <citation type="journal article" date="1998" name="Science">
        <title>Genome sequence of the nematode C. elegans: a platform for investigating biology.</title>
        <authorList>
            <consortium name="The C. elegans sequencing consortium"/>
            <person name="Sulson J.E."/>
            <person name="Waterston R."/>
        </authorList>
    </citation>
    <scope>NUCLEOTIDE SEQUENCE [LARGE SCALE GENOMIC DNA]</scope>
    <source>
        <strain evidence="5 6">Bristol N2</strain>
    </source>
</reference>
<dbReference type="GeneID" id="176594"/>
<dbReference type="Bgee" id="WBGene00013425">
    <property type="expression patterns" value="Expressed in adult organism and 4 other cell types or tissues"/>
</dbReference>
<dbReference type="HOGENOM" id="CLU_401828_0_0_1"/>
<keyword evidence="2" id="KW-0539">Nucleus</keyword>
<evidence type="ECO:0000256" key="1">
    <source>
        <dbReference type="ARBA" id="ARBA00004123"/>
    </source>
</evidence>
<feature type="compositionally biased region" description="Basic and acidic residues" evidence="3">
    <location>
        <begin position="430"/>
        <end position="448"/>
    </location>
</feature>
<dbReference type="Pfam" id="PF17943">
    <property type="entry name" value="HOCHOB"/>
    <property type="match status" value="1"/>
</dbReference>
<evidence type="ECO:0000256" key="3">
    <source>
        <dbReference type="SAM" id="MobiDB-lite"/>
    </source>
</evidence>
<dbReference type="GO" id="GO:0003677">
    <property type="term" value="F:DNA binding"/>
    <property type="evidence" value="ECO:0000318"/>
    <property type="project" value="GO_Central"/>
</dbReference>
<dbReference type="SUPFAM" id="SSF46689">
    <property type="entry name" value="Homeodomain-like"/>
    <property type="match status" value="1"/>
</dbReference>
<dbReference type="STRING" id="6239.Y66A7A.5.1"/>
<feature type="DNA-binding region" description="Homeobox" evidence="2">
    <location>
        <begin position="459"/>
        <end position="518"/>
    </location>
</feature>
<keyword evidence="2 5" id="KW-0238">DNA-binding</keyword>
<evidence type="ECO:0007829" key="8">
    <source>
        <dbReference type="PeptideAtlas" id="Q7K6J1"/>
    </source>
</evidence>
<keyword evidence="8" id="KW-1267">Proteomics identification</keyword>
<dbReference type="InterPro" id="IPR009057">
    <property type="entry name" value="Homeodomain-like_sf"/>
</dbReference>
<proteinExistence type="evidence at protein level"/>
<dbReference type="SMART" id="SM00389">
    <property type="entry name" value="HOX"/>
    <property type="match status" value="2"/>
</dbReference>
<sequence length="685" mass="81416">MENWYPCIICGIARYGHDVIATPRLTSDARVNQWLNLIGKPALNRILATNKNPTLNTFICIEHFEPEELIEPKKRRMKPIKTTRREMAIYENYFRDHGYFETQKSDVNRKKSMKLTSISCSQCSESVERDGKFAKIDMVDHAKLHMELGDCRCEKHKKIERIDRIDGENSDFQCSECAFILNAELEAVKEKAEFCFPMFQFEKSKFSNSTLEPRMKPEYIESRPFWNSEEYDPVFLDSDVKFDLIEDFEPPEPEPEPEQVDTELVKLEPIDGDYEHMEGCFSGFEQEESEQPSTSSAPRKLVQQRDRLLENLYQSNRHPSMEDINSLLDFSGDQRSIEAIFGFFERRRNDDNEMCTGDDACSSLRRYLEMELHPHGPLLEPPEIRCRMIKMFEKHWAKYRYVFRDLHSYMFSDALGLPPKYIRQRFEHFKERKNQQQKKQQEEADRAFRERHKPPKPHKPKPKSQYSKFEDETMEKAYMRTVKMNPSSYESRDLLESISISLRMSLIKVHEWFNNRKFVDSIIDQTWRTFSVNDEKRLHSTFLQNPQPTDEQYCYLAKELRAPVKEVMNWFKLKQMNEEREEEALKFEYKLDALTQESIDLFTTIVDGTTVVSVAKRRLLALELDVPYETLGRWIFYYRNREEKSRKSPKLEDDDDPPPRLAKMPRLEMNEPDNEEDIKLEPLDS</sequence>
<dbReference type="InterPro" id="IPR001356">
    <property type="entry name" value="HD"/>
</dbReference>